<evidence type="ECO:0000313" key="3">
    <source>
        <dbReference type="Proteomes" id="UP000664779"/>
    </source>
</evidence>
<keyword evidence="3" id="KW-1185">Reference proteome</keyword>
<dbReference type="Pfam" id="PF10984">
    <property type="entry name" value="DUF2794"/>
    <property type="match status" value="1"/>
</dbReference>
<comment type="caution">
    <text evidence="2">The sequence shown here is derived from an EMBL/GenBank/DDBJ whole genome shotgun (WGS) entry which is preliminary data.</text>
</comment>
<reference evidence="2" key="1">
    <citation type="submission" date="2021-03" db="EMBL/GenBank/DDBJ databases">
        <title>Roseibium sp. CAU 1637 isolated from Incheon.</title>
        <authorList>
            <person name="Kim W."/>
        </authorList>
    </citation>
    <scope>NUCLEOTIDE SEQUENCE</scope>
    <source>
        <strain evidence="2">CAU 1637</strain>
    </source>
</reference>
<evidence type="ECO:0000313" key="2">
    <source>
        <dbReference type="EMBL" id="MBO0346763.1"/>
    </source>
</evidence>
<proteinExistence type="predicted"/>
<gene>
    <name evidence="2" type="ORF">J0X15_16165</name>
</gene>
<feature type="region of interest" description="Disordered" evidence="1">
    <location>
        <begin position="1"/>
        <end position="29"/>
    </location>
</feature>
<dbReference type="InterPro" id="IPR021252">
    <property type="entry name" value="DUF2794"/>
</dbReference>
<name>A0A939JAT5_9HYPH</name>
<dbReference type="Proteomes" id="UP000664779">
    <property type="component" value="Unassembled WGS sequence"/>
</dbReference>
<organism evidence="2 3">
    <name type="scientific">Roseibium limicola</name>
    <dbReference type="NCBI Taxonomy" id="2816037"/>
    <lineage>
        <taxon>Bacteria</taxon>
        <taxon>Pseudomonadati</taxon>
        <taxon>Pseudomonadota</taxon>
        <taxon>Alphaproteobacteria</taxon>
        <taxon>Hyphomicrobiales</taxon>
        <taxon>Stappiaceae</taxon>
        <taxon>Roseibium</taxon>
    </lineage>
</organism>
<sequence length="130" mass="14724">MSETENGSSQESNRAVVSVTSTQPSPPVRPLVAFNRQELNTILRLYGRMVADGEWRDYAIDLMKEKAVFSVFRHTSEMPLYRIEKDPKMARRQGAFSVVAAGGLILKRGHDLTQVLRVLEKKKHLRVVDA</sequence>
<accession>A0A939JAT5</accession>
<feature type="compositionally biased region" description="Polar residues" evidence="1">
    <location>
        <begin position="1"/>
        <end position="23"/>
    </location>
</feature>
<dbReference type="RefSeq" id="WP_206942885.1">
    <property type="nucleotide sequence ID" value="NZ_JAFLNF010000007.1"/>
</dbReference>
<evidence type="ECO:0000256" key="1">
    <source>
        <dbReference type="SAM" id="MobiDB-lite"/>
    </source>
</evidence>
<protein>
    <submittedName>
        <fullName evidence="2">DUF2794 domain-containing protein</fullName>
    </submittedName>
</protein>
<dbReference type="AlphaFoldDB" id="A0A939JAT5"/>
<dbReference type="EMBL" id="JAFLNF010000007">
    <property type="protein sequence ID" value="MBO0346763.1"/>
    <property type="molecule type" value="Genomic_DNA"/>
</dbReference>